<dbReference type="PANTHER" id="PTHR43885">
    <property type="entry name" value="HALOACID DEHALOGENASE-LIKE HYDROLASE"/>
    <property type="match status" value="1"/>
</dbReference>
<dbReference type="eggNOG" id="ENOG502QR7R">
    <property type="taxonomic scope" value="Eukaryota"/>
</dbReference>
<dbReference type="GO" id="GO:0033883">
    <property type="term" value="F:pyridoxal phosphatase activity"/>
    <property type="evidence" value="ECO:0007669"/>
    <property type="project" value="EnsemblFungi"/>
</dbReference>
<dbReference type="EMBL" id="HE612860">
    <property type="protein sequence ID" value="CCE63247.1"/>
    <property type="molecule type" value="Genomic_DNA"/>
</dbReference>
<evidence type="ECO:0000313" key="1">
    <source>
        <dbReference type="EMBL" id="CCE63247.1"/>
    </source>
</evidence>
<dbReference type="STRING" id="1071381.G8BTL9"/>
<proteinExistence type="predicted"/>
<gene>
    <name evidence="1" type="primary">TPHA0E01540</name>
    <name evidence="1" type="ordered locus">TPHA_0E01540</name>
</gene>
<dbReference type="AlphaFoldDB" id="G8BTL9"/>
<dbReference type="HOGENOM" id="CLU_045011_11_1_1"/>
<dbReference type="Gene3D" id="1.10.260.80">
    <property type="match status" value="1"/>
</dbReference>
<keyword evidence="2" id="KW-1185">Reference proteome</keyword>
<dbReference type="KEGG" id="tpf:TPHA_0E01540"/>
<dbReference type="SUPFAM" id="SSF56784">
    <property type="entry name" value="HAD-like"/>
    <property type="match status" value="1"/>
</dbReference>
<dbReference type="InterPro" id="IPR023214">
    <property type="entry name" value="HAD_sf"/>
</dbReference>
<protein>
    <submittedName>
        <fullName evidence="1">Uncharacterized protein</fullName>
    </submittedName>
</protein>
<dbReference type="Gene3D" id="3.40.50.1000">
    <property type="entry name" value="HAD superfamily/HAD-like"/>
    <property type="match status" value="1"/>
</dbReference>
<evidence type="ECO:0000313" key="2">
    <source>
        <dbReference type="Proteomes" id="UP000005666"/>
    </source>
</evidence>
<reference evidence="1 2" key="1">
    <citation type="journal article" date="2011" name="Proc. Natl. Acad. Sci. U.S.A.">
        <title>Evolutionary erosion of yeast sex chromosomes by mating-type switching accidents.</title>
        <authorList>
            <person name="Gordon J.L."/>
            <person name="Armisen D."/>
            <person name="Proux-Wera E."/>
            <person name="Oheigeartaigh S.S."/>
            <person name="Byrne K.P."/>
            <person name="Wolfe K.H."/>
        </authorList>
    </citation>
    <scope>NUCLEOTIDE SEQUENCE [LARGE SCALE GENOMIC DNA]</scope>
    <source>
        <strain evidence="2">ATCC 24235 / CBS 4417 / NBRC 1672 / NRRL Y-8282 / UCD 70-5</strain>
    </source>
</reference>
<organism evidence="1 2">
    <name type="scientific">Tetrapisispora phaffii (strain ATCC 24235 / CBS 4417 / NBRC 1672 / NRRL Y-8282 / UCD 70-5)</name>
    <name type="common">Yeast</name>
    <name type="synonym">Fabospora phaffii</name>
    <dbReference type="NCBI Taxonomy" id="1071381"/>
    <lineage>
        <taxon>Eukaryota</taxon>
        <taxon>Fungi</taxon>
        <taxon>Dikarya</taxon>
        <taxon>Ascomycota</taxon>
        <taxon>Saccharomycotina</taxon>
        <taxon>Saccharomycetes</taxon>
        <taxon>Saccharomycetales</taxon>
        <taxon>Saccharomycetaceae</taxon>
        <taxon>Tetrapisispora</taxon>
    </lineage>
</organism>
<sequence length="216" mass="24712">MTNFQLKETVRTNRIKSVVFDMDGTLCLPQPWMFVEMRKSISLHDKSVDILDFIKWLPTEEARAVASSNIASVENKAMLEMVPQPGLIPLLKYLHQNNISKNICTRNLIGPVHYFISNFIEPTVLQNFENILTRDFVPTKPNPDPILNIMQKLDLRADEILMVGDSMDDMLSGKAAGCTTILLENEINKHLKDTNREYIDIVVKDLSEIIDIIERL</sequence>
<accession>G8BTL9</accession>
<dbReference type="PANTHER" id="PTHR43885:SF1">
    <property type="entry name" value="SUPERFAMILY HYDROLASE, PUTATIVE (AFU_ORTHOLOGUE AFUA_4G13290)-RELATED"/>
    <property type="match status" value="1"/>
</dbReference>
<dbReference type="GeneID" id="11531323"/>
<dbReference type="InterPro" id="IPR006439">
    <property type="entry name" value="HAD-SF_hydro_IA"/>
</dbReference>
<dbReference type="NCBIfam" id="TIGR01549">
    <property type="entry name" value="HAD-SF-IA-v1"/>
    <property type="match status" value="1"/>
</dbReference>
<dbReference type="SFLD" id="SFLDS00003">
    <property type="entry name" value="Haloacid_Dehalogenase"/>
    <property type="match status" value="1"/>
</dbReference>
<dbReference type="SFLD" id="SFLDG01129">
    <property type="entry name" value="C1.5:_HAD__Beta-PGM__Phosphata"/>
    <property type="match status" value="1"/>
</dbReference>
<name>G8BTL9_TETPH</name>
<dbReference type="Pfam" id="PF00702">
    <property type="entry name" value="Hydrolase"/>
    <property type="match status" value="1"/>
</dbReference>
<dbReference type="OMA" id="QTYMFKE"/>
<dbReference type="RefSeq" id="XP_003685681.1">
    <property type="nucleotide sequence ID" value="XM_003685633.1"/>
</dbReference>
<dbReference type="Proteomes" id="UP000005666">
    <property type="component" value="Chromosome 5"/>
</dbReference>
<dbReference type="OrthoDB" id="426235at2759"/>
<dbReference type="InterPro" id="IPR036412">
    <property type="entry name" value="HAD-like_sf"/>
</dbReference>